<comment type="caution">
    <text evidence="1">The sequence shown here is derived from an EMBL/GenBank/DDBJ whole genome shotgun (WGS) entry which is preliminary data.</text>
</comment>
<sequence>MPLTSLSVDESSGVARFFASDGEYRLAVCDLLGNRTSGRFWVRAPAE</sequence>
<keyword evidence="2" id="KW-1185">Reference proteome</keyword>
<protein>
    <submittedName>
        <fullName evidence="1">Uncharacterized protein</fullName>
    </submittedName>
</protein>
<dbReference type="RefSeq" id="WP_021658329.1">
    <property type="nucleotide sequence ID" value="NZ_FQVY01000001.1"/>
</dbReference>
<proteinExistence type="predicted"/>
<gene>
    <name evidence="1" type="ORF">GT747_10385</name>
</gene>
<dbReference type="EMBL" id="WWVX01000007">
    <property type="protein sequence ID" value="MZL70160.1"/>
    <property type="molecule type" value="Genomic_DNA"/>
</dbReference>
<evidence type="ECO:0000313" key="2">
    <source>
        <dbReference type="Proteomes" id="UP000474718"/>
    </source>
</evidence>
<reference evidence="1 2" key="1">
    <citation type="journal article" date="2019" name="Nat. Med.">
        <title>A library of human gut bacterial isolates paired with longitudinal multiomics data enables mechanistic microbiome research.</title>
        <authorList>
            <person name="Poyet M."/>
            <person name="Groussin M."/>
            <person name="Gibbons S.M."/>
            <person name="Avila-Pacheco J."/>
            <person name="Jiang X."/>
            <person name="Kearney S.M."/>
            <person name="Perrotta A.R."/>
            <person name="Berdy B."/>
            <person name="Zhao S."/>
            <person name="Lieberman T.D."/>
            <person name="Swanson P.K."/>
            <person name="Smith M."/>
            <person name="Roesemann S."/>
            <person name="Alexander J.E."/>
            <person name="Rich S.A."/>
            <person name="Livny J."/>
            <person name="Vlamakis H."/>
            <person name="Clish C."/>
            <person name="Bullock K."/>
            <person name="Deik A."/>
            <person name="Scott J."/>
            <person name="Pierce K.A."/>
            <person name="Xavier R.J."/>
            <person name="Alm E.J."/>
        </authorList>
    </citation>
    <scope>NUCLEOTIDE SEQUENCE [LARGE SCALE GENOMIC DNA]</scope>
    <source>
        <strain evidence="1 2">BIOML-A2</strain>
    </source>
</reference>
<name>A0ABW9WY79_9FIRM</name>
<evidence type="ECO:0000313" key="1">
    <source>
        <dbReference type="EMBL" id="MZL70160.1"/>
    </source>
</evidence>
<organism evidence="1 2">
    <name type="scientific">Bittarella massiliensis</name>
    <name type="common">ex Durand et al. 2017</name>
    <dbReference type="NCBI Taxonomy" id="1720313"/>
    <lineage>
        <taxon>Bacteria</taxon>
        <taxon>Bacillati</taxon>
        <taxon>Bacillota</taxon>
        <taxon>Clostridia</taxon>
        <taxon>Eubacteriales</taxon>
        <taxon>Oscillospiraceae</taxon>
        <taxon>Bittarella (ex Durand et al. 2017)</taxon>
    </lineage>
</organism>
<accession>A0ABW9WY79</accession>
<dbReference type="Proteomes" id="UP000474718">
    <property type="component" value="Unassembled WGS sequence"/>
</dbReference>